<dbReference type="AlphaFoldDB" id="A0AAQ1RVL3"/>
<dbReference type="Gene3D" id="3.90.1530.30">
    <property type="match status" value="1"/>
</dbReference>
<reference evidence="4" key="1">
    <citation type="submission" date="2016-11" db="EMBL/GenBank/DDBJ databases">
        <authorList>
            <person name="Jaros S."/>
            <person name="Januszkiewicz K."/>
            <person name="Wedrychowicz H."/>
        </authorList>
    </citation>
    <scope>NUCLEOTIDE SEQUENCE [LARGE SCALE GENOMIC DNA]</scope>
    <source>
        <strain evidence="4">DSM 4029</strain>
    </source>
</reference>
<name>A0AAQ1RVL3_9FIRM</name>
<evidence type="ECO:0000259" key="2">
    <source>
        <dbReference type="SMART" id="SM00470"/>
    </source>
</evidence>
<evidence type="ECO:0000313" key="3">
    <source>
        <dbReference type="EMBL" id="SHG01670.1"/>
    </source>
</evidence>
<dbReference type="InterPro" id="IPR003115">
    <property type="entry name" value="ParB_N"/>
</dbReference>
<dbReference type="SMART" id="SM00470">
    <property type="entry name" value="ParB"/>
    <property type="match status" value="1"/>
</dbReference>
<dbReference type="Proteomes" id="UP000184089">
    <property type="component" value="Unassembled WGS sequence"/>
</dbReference>
<evidence type="ECO:0000313" key="4">
    <source>
        <dbReference type="Proteomes" id="UP000184089"/>
    </source>
</evidence>
<dbReference type="InterPro" id="IPR004437">
    <property type="entry name" value="ParB/RepB/Spo0J"/>
</dbReference>
<dbReference type="CDD" id="cd16407">
    <property type="entry name" value="ParB_N_like"/>
    <property type="match status" value="1"/>
</dbReference>
<dbReference type="EMBL" id="FQVY01000002">
    <property type="protein sequence ID" value="SHG01670.1"/>
    <property type="molecule type" value="Genomic_DNA"/>
</dbReference>
<dbReference type="SUPFAM" id="SSF110849">
    <property type="entry name" value="ParB/Sulfiredoxin"/>
    <property type="match status" value="1"/>
</dbReference>
<dbReference type="RefSeq" id="WP_021659007.1">
    <property type="nucleotide sequence ID" value="NZ_FQVY01000002.1"/>
</dbReference>
<dbReference type="PANTHER" id="PTHR33375">
    <property type="entry name" value="CHROMOSOME-PARTITIONING PROTEIN PARB-RELATED"/>
    <property type="match status" value="1"/>
</dbReference>
<feature type="domain" description="ParB-like N-terminal" evidence="2">
    <location>
        <begin position="33"/>
        <end position="123"/>
    </location>
</feature>
<accession>A0AAQ1RVL3</accession>
<comment type="similarity">
    <text evidence="1">Belongs to the ParB family.</text>
</comment>
<dbReference type="GO" id="GO:0007059">
    <property type="term" value="P:chromosome segregation"/>
    <property type="evidence" value="ECO:0007669"/>
    <property type="project" value="TreeGrafter"/>
</dbReference>
<dbReference type="Gene3D" id="1.10.10.2830">
    <property type="match status" value="1"/>
</dbReference>
<proteinExistence type="inferred from homology"/>
<gene>
    <name evidence="3" type="ORF">SAMN05444424_1158</name>
</gene>
<comment type="caution">
    <text evidence="3">The sequence shown here is derived from an EMBL/GenBank/DDBJ whole genome shotgun (WGS) entry which is preliminary data.</text>
</comment>
<dbReference type="PANTHER" id="PTHR33375:SF1">
    <property type="entry name" value="CHROMOSOME-PARTITIONING PROTEIN PARB-RELATED"/>
    <property type="match status" value="1"/>
</dbReference>
<sequence length="320" mass="36358">MARNNALNFNLPSVDDLFSTEESRAEARLEKVVNLNPSEISDFPDHPFKVRMDAAMQEMAESVKQYGVLVPALVRPKQDGGYEMVAGHRRKMAAELAQLPEIPCIVRNLTDDEATIIMVDSNLQREQILPSEKALAYKMKLDAMKRQGQRSDLTLSPLATKLDSAAILGQKSGESRDQVFRFIRLTHLIPDILELVDNSVLREPEVLQIAMRPAVELSYLRKEEQADLFAIMDEMDCTPSHAQAIKMRQMSEAKTGDERLAKDALVAIMKEEKPNQKEQIKIPKERISKYFAPGTPAQKIEDTIVQALELYRRRQRSLER</sequence>
<dbReference type="InterPro" id="IPR036086">
    <property type="entry name" value="ParB/Sulfiredoxin_sf"/>
</dbReference>
<dbReference type="Pfam" id="PF02195">
    <property type="entry name" value="ParB_N"/>
    <property type="match status" value="1"/>
</dbReference>
<organism evidence="3 4">
    <name type="scientific">Bittarella massiliensis</name>
    <name type="common">ex Durand et al. 2017</name>
    <dbReference type="NCBI Taxonomy" id="1720313"/>
    <lineage>
        <taxon>Bacteria</taxon>
        <taxon>Bacillati</taxon>
        <taxon>Bacillota</taxon>
        <taxon>Clostridia</taxon>
        <taxon>Eubacteriales</taxon>
        <taxon>Oscillospiraceae</taxon>
        <taxon>Bittarella (ex Durand et al. 2017)</taxon>
    </lineage>
</organism>
<dbReference type="NCBIfam" id="TIGR00180">
    <property type="entry name" value="parB_part"/>
    <property type="match status" value="1"/>
</dbReference>
<dbReference type="GO" id="GO:0003677">
    <property type="term" value="F:DNA binding"/>
    <property type="evidence" value="ECO:0007669"/>
    <property type="project" value="InterPro"/>
</dbReference>
<dbReference type="GO" id="GO:0005694">
    <property type="term" value="C:chromosome"/>
    <property type="evidence" value="ECO:0007669"/>
    <property type="project" value="TreeGrafter"/>
</dbReference>
<dbReference type="SUPFAM" id="SSF109709">
    <property type="entry name" value="KorB DNA-binding domain-like"/>
    <property type="match status" value="1"/>
</dbReference>
<protein>
    <submittedName>
        <fullName evidence="3">Chromosome partitioning protein, ParB family</fullName>
    </submittedName>
</protein>
<evidence type="ECO:0000256" key="1">
    <source>
        <dbReference type="ARBA" id="ARBA00006295"/>
    </source>
</evidence>
<dbReference type="InterPro" id="IPR050336">
    <property type="entry name" value="Chromosome_partition/occlusion"/>
</dbReference>